<dbReference type="GO" id="GO:0016020">
    <property type="term" value="C:membrane"/>
    <property type="evidence" value="ECO:0007669"/>
    <property type="project" value="TreeGrafter"/>
</dbReference>
<reference evidence="5" key="1">
    <citation type="submission" date="2022-05" db="EMBL/GenBank/DDBJ databases">
        <title>Novel bacterial taxa in a minimal lignocellulolytic consortium and its capacity to transform plastics disclosed by genome-resolved metagenomics.</title>
        <authorList>
            <person name="Rodriguez C.A.D."/>
            <person name="Diaz-Garcia L."/>
            <person name="Herrera K."/>
            <person name="Tarazona N.A."/>
            <person name="Sproer C."/>
            <person name="Overmann J."/>
            <person name="Jimenez D.J."/>
        </authorList>
    </citation>
    <scope>NUCLEOTIDE SEQUENCE</scope>
    <source>
        <strain evidence="5">MAG5</strain>
    </source>
</reference>
<evidence type="ECO:0000256" key="1">
    <source>
        <dbReference type="ARBA" id="ARBA00022723"/>
    </source>
</evidence>
<dbReference type="PROSITE" id="PS51677">
    <property type="entry name" value="NODB"/>
    <property type="match status" value="1"/>
</dbReference>
<dbReference type="KEGG" id="plig:NAG76_05270"/>
<dbReference type="Gene3D" id="3.20.20.370">
    <property type="entry name" value="Glycoside hydrolase/deacetylase"/>
    <property type="match status" value="1"/>
</dbReference>
<dbReference type="InterPro" id="IPR011330">
    <property type="entry name" value="Glyco_hydro/deAcase_b/a-brl"/>
</dbReference>
<dbReference type="InterPro" id="IPR002509">
    <property type="entry name" value="NODB_dom"/>
</dbReference>
<accession>A0A9J6ZIN1</accession>
<proteinExistence type="predicted"/>
<dbReference type="Proteomes" id="UP001056756">
    <property type="component" value="Chromosome"/>
</dbReference>
<keyword evidence="3" id="KW-0812">Transmembrane</keyword>
<dbReference type="GO" id="GO:0016810">
    <property type="term" value="F:hydrolase activity, acting on carbon-nitrogen (but not peptide) bonds"/>
    <property type="evidence" value="ECO:0007669"/>
    <property type="project" value="InterPro"/>
</dbReference>
<gene>
    <name evidence="5" type="ORF">NAG76_05270</name>
</gene>
<sequence length="413" mass="47434">MSVNYVKLLELVAIEKNNEKSYLRIKLTGEQEFYVLWEIDCETAGNFTNIFEIDGYHKYRLSLHTAFDTSVNQFISSFTKTYRDISDRIYFTCSNQYKNSLESIKNSQSITDLNKLPFISMDLSVHNVTTIENITKKNIVTTTKYYNTITKWVIAMISVVLFIIFVYLDHHSKTTTNKSTTAIVSNSGFKMITNLSKIERSNVISTITIENVDTKPSGLPYITIVDSLTYSIPEGYVALTFDDGPSKYTMAITDILKQYEVGGTFFFLGINAKKLPDHVRYVQSNGYSIGSHSMDHSEMTKLSIEAQKNQLLQSSKIIEDITKEEVVLFRPPYGDVNEQVEDIIYNNEFKIVLWNRDSEDWKTNDSNKIFKYVRDTDVSGSIIIFHESKSVIDALPKIIENLQERNLKIVNLH</sequence>
<keyword evidence="3" id="KW-0472">Membrane</keyword>
<dbReference type="SUPFAM" id="SSF88713">
    <property type="entry name" value="Glycoside hydrolase/deacetylase"/>
    <property type="match status" value="1"/>
</dbReference>
<evidence type="ECO:0000259" key="4">
    <source>
        <dbReference type="PROSITE" id="PS51677"/>
    </source>
</evidence>
<feature type="domain" description="NodB homology" evidence="4">
    <location>
        <begin position="235"/>
        <end position="410"/>
    </location>
</feature>
<evidence type="ECO:0000256" key="2">
    <source>
        <dbReference type="ARBA" id="ARBA00022801"/>
    </source>
</evidence>
<dbReference type="InterPro" id="IPR050248">
    <property type="entry name" value="Polysacc_deacetylase_ArnD"/>
</dbReference>
<evidence type="ECO:0000313" key="5">
    <source>
        <dbReference type="EMBL" id="URN95656.1"/>
    </source>
</evidence>
<keyword evidence="3" id="KW-1133">Transmembrane helix</keyword>
<dbReference type="GO" id="GO:0005975">
    <property type="term" value="P:carbohydrate metabolic process"/>
    <property type="evidence" value="ECO:0007669"/>
    <property type="project" value="InterPro"/>
</dbReference>
<dbReference type="PANTHER" id="PTHR10587:SF133">
    <property type="entry name" value="CHITIN DEACETYLASE 1-RELATED"/>
    <property type="match status" value="1"/>
</dbReference>
<keyword evidence="2" id="KW-0378">Hydrolase</keyword>
<evidence type="ECO:0000313" key="6">
    <source>
        <dbReference type="Proteomes" id="UP001056756"/>
    </source>
</evidence>
<organism evidence="5 6">
    <name type="scientific">Candidatus Pristimantibacillus lignocellulolyticus</name>
    <dbReference type="NCBI Taxonomy" id="2994561"/>
    <lineage>
        <taxon>Bacteria</taxon>
        <taxon>Bacillati</taxon>
        <taxon>Bacillota</taxon>
        <taxon>Bacilli</taxon>
        <taxon>Bacillales</taxon>
        <taxon>Paenibacillaceae</taxon>
        <taxon>Candidatus Pristimantibacillus</taxon>
    </lineage>
</organism>
<dbReference type="GO" id="GO:0046872">
    <property type="term" value="F:metal ion binding"/>
    <property type="evidence" value="ECO:0007669"/>
    <property type="project" value="UniProtKB-KW"/>
</dbReference>
<evidence type="ECO:0000256" key="3">
    <source>
        <dbReference type="SAM" id="Phobius"/>
    </source>
</evidence>
<dbReference type="CDD" id="cd10917">
    <property type="entry name" value="CE4_NodB_like_6s_7s"/>
    <property type="match status" value="1"/>
</dbReference>
<dbReference type="AlphaFoldDB" id="A0A9J6ZIN1"/>
<keyword evidence="1" id="KW-0479">Metal-binding</keyword>
<dbReference type="Pfam" id="PF01522">
    <property type="entry name" value="Polysacc_deac_1"/>
    <property type="match status" value="1"/>
</dbReference>
<feature type="transmembrane region" description="Helical" evidence="3">
    <location>
        <begin position="149"/>
        <end position="168"/>
    </location>
</feature>
<protein>
    <submittedName>
        <fullName evidence="5">Polysaccharide deacetylase family protein</fullName>
    </submittedName>
</protein>
<dbReference type="PANTHER" id="PTHR10587">
    <property type="entry name" value="GLYCOSYL TRANSFERASE-RELATED"/>
    <property type="match status" value="1"/>
</dbReference>
<name>A0A9J6ZIN1_9BACL</name>
<dbReference type="EMBL" id="CP097899">
    <property type="protein sequence ID" value="URN95656.1"/>
    <property type="molecule type" value="Genomic_DNA"/>
</dbReference>